<dbReference type="STRING" id="61635.BN85306510"/>
<dbReference type="OrthoDB" id="9813151at2"/>
<dbReference type="InterPro" id="IPR003661">
    <property type="entry name" value="HisK_dim/P_dom"/>
</dbReference>
<dbReference type="RefSeq" id="WP_030004532.1">
    <property type="nucleotide sequence ID" value="NC_022549.1"/>
</dbReference>
<keyword evidence="8" id="KW-0812">Transmembrane</keyword>
<dbReference type="PRINTS" id="PR00344">
    <property type="entry name" value="BCTRLSENSOR"/>
</dbReference>
<feature type="transmembrane region" description="Helical" evidence="8">
    <location>
        <begin position="145"/>
        <end position="163"/>
    </location>
</feature>
<dbReference type="SUPFAM" id="SSF55874">
    <property type="entry name" value="ATPase domain of HSP90 chaperone/DNA topoisomerase II/histidine kinase"/>
    <property type="match status" value="1"/>
</dbReference>
<dbReference type="PANTHER" id="PTHR45453">
    <property type="entry name" value="PHOSPHATE REGULON SENSOR PROTEIN PHOR"/>
    <property type="match status" value="1"/>
</dbReference>
<keyword evidence="11" id="KW-1185">Reference proteome</keyword>
<dbReference type="SMART" id="SM00388">
    <property type="entry name" value="HisKA"/>
    <property type="match status" value="1"/>
</dbReference>
<evidence type="ECO:0000256" key="5">
    <source>
        <dbReference type="ARBA" id="ARBA00022777"/>
    </source>
</evidence>
<reference evidence="10 11" key="1">
    <citation type="journal article" date="2013" name="J. Mol. Microbiol. Biotechnol.">
        <title>Analysis of the Complete Genomes of Acholeplasma brassicae , A. palmae and A. laidlawii and Their Comparison to the Obligate Parasites from ' Candidatus Phytoplasma'.</title>
        <authorList>
            <person name="Kube M."/>
            <person name="Siewert C."/>
            <person name="Migdoll A.M."/>
            <person name="Duduk B."/>
            <person name="Holz S."/>
            <person name="Rabus R."/>
            <person name="Seemuller E."/>
            <person name="Mitrovic J."/>
            <person name="Muller I."/>
            <person name="Buttner C."/>
            <person name="Reinhardt R."/>
        </authorList>
    </citation>
    <scope>NUCLEOTIDE SEQUENCE [LARGE SCALE GENOMIC DNA]</scope>
    <source>
        <strain evidence="11">0502</strain>
    </source>
</reference>
<evidence type="ECO:0000256" key="3">
    <source>
        <dbReference type="ARBA" id="ARBA00022553"/>
    </source>
</evidence>
<keyword evidence="6" id="KW-0902">Two-component regulatory system</keyword>
<evidence type="ECO:0000256" key="8">
    <source>
        <dbReference type="SAM" id="Phobius"/>
    </source>
</evidence>
<dbReference type="CDD" id="cd00082">
    <property type="entry name" value="HisKA"/>
    <property type="match status" value="1"/>
</dbReference>
<dbReference type="InterPro" id="IPR050351">
    <property type="entry name" value="BphY/WalK/GraS-like"/>
</dbReference>
<name>U4KN13_9MOLU</name>
<evidence type="ECO:0000256" key="7">
    <source>
        <dbReference type="ARBA" id="ARBA00023136"/>
    </source>
</evidence>
<accession>U4KN13</accession>
<dbReference type="InterPro" id="IPR036890">
    <property type="entry name" value="HATPase_C_sf"/>
</dbReference>
<keyword evidence="7 8" id="KW-0472">Membrane</keyword>
<gene>
    <name evidence="10" type="ORF">BN85306510</name>
</gene>
<dbReference type="InterPro" id="IPR005467">
    <property type="entry name" value="His_kinase_dom"/>
</dbReference>
<keyword evidence="5 10" id="KW-0418">Kinase</keyword>
<dbReference type="FunFam" id="3.30.565.10:FF:000006">
    <property type="entry name" value="Sensor histidine kinase WalK"/>
    <property type="match status" value="1"/>
</dbReference>
<dbReference type="EC" id="2.7.13.3" evidence="2"/>
<evidence type="ECO:0000256" key="2">
    <source>
        <dbReference type="ARBA" id="ARBA00012438"/>
    </source>
</evidence>
<proteinExistence type="predicted"/>
<dbReference type="KEGG" id="abra:BN85306510"/>
<dbReference type="Proteomes" id="UP000032737">
    <property type="component" value="Chromosome"/>
</dbReference>
<dbReference type="InterPro" id="IPR036097">
    <property type="entry name" value="HisK_dim/P_sf"/>
</dbReference>
<dbReference type="GO" id="GO:0016036">
    <property type="term" value="P:cellular response to phosphate starvation"/>
    <property type="evidence" value="ECO:0007669"/>
    <property type="project" value="TreeGrafter"/>
</dbReference>
<protein>
    <recommendedName>
        <fullName evidence="2">histidine kinase</fullName>
        <ecNumber evidence="2">2.7.13.3</ecNumber>
    </recommendedName>
</protein>
<comment type="catalytic activity">
    <reaction evidence="1">
        <text>ATP + protein L-histidine = ADP + protein N-phospho-L-histidine.</text>
        <dbReference type="EC" id="2.7.13.3"/>
    </reaction>
</comment>
<keyword evidence="4" id="KW-0808">Transferase</keyword>
<dbReference type="GO" id="GO:0000155">
    <property type="term" value="F:phosphorelay sensor kinase activity"/>
    <property type="evidence" value="ECO:0007669"/>
    <property type="project" value="InterPro"/>
</dbReference>
<dbReference type="PROSITE" id="PS50109">
    <property type="entry name" value="HIS_KIN"/>
    <property type="match status" value="1"/>
</dbReference>
<keyword evidence="3" id="KW-0597">Phosphoprotein</keyword>
<dbReference type="AlphaFoldDB" id="U4KN13"/>
<organism evidence="10 11">
    <name type="scientific">Acholeplasma brassicae</name>
    <dbReference type="NCBI Taxonomy" id="61635"/>
    <lineage>
        <taxon>Bacteria</taxon>
        <taxon>Bacillati</taxon>
        <taxon>Mycoplasmatota</taxon>
        <taxon>Mollicutes</taxon>
        <taxon>Acholeplasmatales</taxon>
        <taxon>Acholeplasmataceae</taxon>
        <taxon>Acholeplasma</taxon>
    </lineage>
</organism>
<dbReference type="FunFam" id="1.10.287.130:FF:000001">
    <property type="entry name" value="Two-component sensor histidine kinase"/>
    <property type="match status" value="1"/>
</dbReference>
<dbReference type="Pfam" id="PF00512">
    <property type="entry name" value="HisKA"/>
    <property type="match status" value="1"/>
</dbReference>
<keyword evidence="8" id="KW-1133">Transmembrane helix</keyword>
<dbReference type="InterPro" id="IPR003594">
    <property type="entry name" value="HATPase_dom"/>
</dbReference>
<dbReference type="Gene3D" id="3.30.565.10">
    <property type="entry name" value="Histidine kinase-like ATPase, C-terminal domain"/>
    <property type="match status" value="1"/>
</dbReference>
<dbReference type="SUPFAM" id="SSF47384">
    <property type="entry name" value="Homodimeric domain of signal transducing histidine kinase"/>
    <property type="match status" value="1"/>
</dbReference>
<dbReference type="HOGENOM" id="CLU_000445_89_2_14"/>
<dbReference type="Pfam" id="PF02518">
    <property type="entry name" value="HATPase_c"/>
    <property type="match status" value="1"/>
</dbReference>
<dbReference type="PANTHER" id="PTHR45453:SF1">
    <property type="entry name" value="PHOSPHATE REGULON SENSOR PROTEIN PHOR"/>
    <property type="match status" value="1"/>
</dbReference>
<evidence type="ECO:0000256" key="4">
    <source>
        <dbReference type="ARBA" id="ARBA00022679"/>
    </source>
</evidence>
<dbReference type="SMART" id="SM00387">
    <property type="entry name" value="HATPase_c"/>
    <property type="match status" value="1"/>
</dbReference>
<evidence type="ECO:0000256" key="6">
    <source>
        <dbReference type="ARBA" id="ARBA00023012"/>
    </source>
</evidence>
<evidence type="ECO:0000259" key="9">
    <source>
        <dbReference type="PROSITE" id="PS50109"/>
    </source>
</evidence>
<dbReference type="CDD" id="cd00075">
    <property type="entry name" value="HATPase"/>
    <property type="match status" value="1"/>
</dbReference>
<evidence type="ECO:0000313" key="11">
    <source>
        <dbReference type="Proteomes" id="UP000032737"/>
    </source>
</evidence>
<sequence length="549" mass="63485">MKKQLNLTFFMVLLFSLSLVFGLSVSFNQYQEKKRIRSAIVEMSKEVENYYLSMNLDVSFVEFFADSSYRVTVVSSDSSEVTDAYQILDNDVISNQEFKEVGAFVTRYDQMLDEDYIYYVSILPDNNYLRIGYSLEAYQSDQNNYILGMLFLLLVIILTGYLLTSKWVKRIFEPMDTLICDIDYLKVNQSFFKIPLTNQDELDELILRINHMSHDIEDSTHGLSQQKELLDILLNHSNQGVLIFSSDQEVVLQNRLFDFKELNELISQNLGRVIDHHLVETFQLSNGNQVYQIRMASVTNKNLVRNRGKNGVLVLIEDITNKVILEKNKRDFFANASHELRSPLTSIRGEAELILYDMVTDSEKQELASKIIKQAGSMDNLLTDMLLLSKLENRPQEIKQPVQLDVLLNEVFDDFMIQIKEKSISIEKDISHAVLLGNPTDFRSLFKNLIENAIKYNQINGSITVQLTQKRQFIEFVIKDTGIGISRQHQERVFERFYQVNKHRNQVNYGTGLGLSIVKHIVQQYHGQIEVDSELNKGTKFTITFSAVL</sequence>
<dbReference type="EMBL" id="FO681348">
    <property type="protein sequence ID" value="CCV65672.1"/>
    <property type="molecule type" value="Genomic_DNA"/>
</dbReference>
<dbReference type="GO" id="GO:0004721">
    <property type="term" value="F:phosphoprotein phosphatase activity"/>
    <property type="evidence" value="ECO:0007669"/>
    <property type="project" value="TreeGrafter"/>
</dbReference>
<feature type="domain" description="Histidine kinase" evidence="9">
    <location>
        <begin position="335"/>
        <end position="549"/>
    </location>
</feature>
<dbReference type="Gene3D" id="1.10.287.130">
    <property type="match status" value="1"/>
</dbReference>
<dbReference type="GO" id="GO:0005886">
    <property type="term" value="C:plasma membrane"/>
    <property type="evidence" value="ECO:0007669"/>
    <property type="project" value="TreeGrafter"/>
</dbReference>
<evidence type="ECO:0000313" key="10">
    <source>
        <dbReference type="EMBL" id="CCV65672.1"/>
    </source>
</evidence>
<evidence type="ECO:0000256" key="1">
    <source>
        <dbReference type="ARBA" id="ARBA00000085"/>
    </source>
</evidence>
<dbReference type="InterPro" id="IPR004358">
    <property type="entry name" value="Sig_transdc_His_kin-like_C"/>
</dbReference>